<evidence type="ECO:0000313" key="2">
    <source>
        <dbReference type="EMBL" id="KAF5357663.1"/>
    </source>
</evidence>
<comment type="caution">
    <text evidence="2">The sequence shown here is derived from an EMBL/GenBank/DDBJ whole genome shotgun (WGS) entry which is preliminary data.</text>
</comment>
<name>A0A8H5G3J8_9AGAR</name>
<dbReference type="AlphaFoldDB" id="A0A8H5G3J8"/>
<sequence>MVFPPFWIIGACILFSPLYAPEGLMVVASLLGSSQSDLVQLQGQGQRRLPSLTRSLPHILPPNGVEARSHQIIRPTICYHVVFSQATNKSPRHHRRETSLYTALPTFPQLFQQAIPTLLPSTKTAFTPSKPAVLNPPTEEPLVSAQDLDQMEELGGKSSNSLNVIVHSGNLFFWDTY</sequence>
<dbReference type="Proteomes" id="UP000559256">
    <property type="component" value="Unassembled WGS sequence"/>
</dbReference>
<evidence type="ECO:0000313" key="3">
    <source>
        <dbReference type="Proteomes" id="UP000559256"/>
    </source>
</evidence>
<accession>A0A8H5G3J8</accession>
<reference evidence="2 3" key="1">
    <citation type="journal article" date="2020" name="ISME J.">
        <title>Uncovering the hidden diversity of litter-decomposition mechanisms in mushroom-forming fungi.</title>
        <authorList>
            <person name="Floudas D."/>
            <person name="Bentzer J."/>
            <person name="Ahren D."/>
            <person name="Johansson T."/>
            <person name="Persson P."/>
            <person name="Tunlid A."/>
        </authorList>
    </citation>
    <scope>NUCLEOTIDE SEQUENCE [LARGE SCALE GENOMIC DNA]</scope>
    <source>
        <strain evidence="2 3">CBS 291.85</strain>
    </source>
</reference>
<dbReference type="EMBL" id="JAACJM010000050">
    <property type="protein sequence ID" value="KAF5357663.1"/>
    <property type="molecule type" value="Genomic_DNA"/>
</dbReference>
<protein>
    <submittedName>
        <fullName evidence="2">Uncharacterized protein</fullName>
    </submittedName>
</protein>
<organism evidence="2 3">
    <name type="scientific">Tetrapyrgos nigripes</name>
    <dbReference type="NCBI Taxonomy" id="182062"/>
    <lineage>
        <taxon>Eukaryota</taxon>
        <taxon>Fungi</taxon>
        <taxon>Dikarya</taxon>
        <taxon>Basidiomycota</taxon>
        <taxon>Agaricomycotina</taxon>
        <taxon>Agaricomycetes</taxon>
        <taxon>Agaricomycetidae</taxon>
        <taxon>Agaricales</taxon>
        <taxon>Marasmiineae</taxon>
        <taxon>Marasmiaceae</taxon>
        <taxon>Tetrapyrgos</taxon>
    </lineage>
</organism>
<proteinExistence type="predicted"/>
<keyword evidence="3" id="KW-1185">Reference proteome</keyword>
<gene>
    <name evidence="2" type="ORF">D9758_007461</name>
</gene>
<feature type="chain" id="PRO_5034687621" evidence="1">
    <location>
        <begin position="21"/>
        <end position="177"/>
    </location>
</feature>
<keyword evidence="1" id="KW-0732">Signal</keyword>
<feature type="signal peptide" evidence="1">
    <location>
        <begin position="1"/>
        <end position="20"/>
    </location>
</feature>
<evidence type="ECO:0000256" key="1">
    <source>
        <dbReference type="SAM" id="SignalP"/>
    </source>
</evidence>